<accession>A0A818NZ30</accession>
<proteinExistence type="predicted"/>
<dbReference type="AlphaFoldDB" id="A0A818NZ30"/>
<sequence length="485" mass="55785">MTNLEELTLLLSILRVDSNYVDGVHLYDEILIHMPRLNKFTFSIVSQTVNKNIKIDLPSNDNIQSSFIERGYNQVGSYADFNSTTNVGRCHVFSLPYRFEIFINLNNFFTGGIFNKVRCLFMNDTSSFEHELFALVSQAFPYLEKLYVYNFQAQKNKQHSSTLIVFSHLVKLILSAVHVDYAEQFLFEKNTRLPRLLELTIEYETLAIVTNNFTNDAARLNCVNLQNIHIEGSFVRPESFHHYFPLLIGGCTFDRPLLGEFYSYENGLETHTSLKENGTVDRRSYRRESGAGATRKDGGDLLVTQDLGHCSCGETTSLSTNQMNFDDLLMNKVNLLHFSRKVTQLKFAKSLFAECSSLSSPTDGPEKVIITPIIPEEVNDPYNNFKCWVYERIDYDKIHLSRSAGSFCGYNQTSQSYEAQDGVDLAITLAEAERIHDDCPIRYDDGRNVFVDLEEFNFYYAKSSIVQLNKFFLSFFFFLLFILFN</sequence>
<reference evidence="3" key="1">
    <citation type="submission" date="2021-02" db="EMBL/GenBank/DDBJ databases">
        <authorList>
            <person name="Nowell W R."/>
        </authorList>
    </citation>
    <scope>NUCLEOTIDE SEQUENCE</scope>
</reference>
<gene>
    <name evidence="3" type="ORF">FME351_LOCUS22523</name>
</gene>
<comment type="caution">
    <text evidence="3">The sequence shown here is derived from an EMBL/GenBank/DDBJ whole genome shotgun (WGS) entry which is preliminary data.</text>
</comment>
<dbReference type="EMBL" id="CAJNYU010002934">
    <property type="protein sequence ID" value="CAF3612593.1"/>
    <property type="molecule type" value="Genomic_DNA"/>
</dbReference>
<name>A0A818NZ30_9BILA</name>
<keyword evidence="2" id="KW-1133">Transmembrane helix</keyword>
<keyword evidence="2" id="KW-0472">Membrane</keyword>
<evidence type="ECO:0000256" key="1">
    <source>
        <dbReference type="SAM" id="MobiDB-lite"/>
    </source>
</evidence>
<organism evidence="3 4">
    <name type="scientific">Rotaria socialis</name>
    <dbReference type="NCBI Taxonomy" id="392032"/>
    <lineage>
        <taxon>Eukaryota</taxon>
        <taxon>Metazoa</taxon>
        <taxon>Spiralia</taxon>
        <taxon>Gnathifera</taxon>
        <taxon>Rotifera</taxon>
        <taxon>Eurotatoria</taxon>
        <taxon>Bdelloidea</taxon>
        <taxon>Philodinida</taxon>
        <taxon>Philodinidae</taxon>
        <taxon>Rotaria</taxon>
    </lineage>
</organism>
<keyword evidence="2" id="KW-0812">Transmembrane</keyword>
<protein>
    <submittedName>
        <fullName evidence="3">Uncharacterized protein</fullName>
    </submittedName>
</protein>
<dbReference type="Proteomes" id="UP000663869">
    <property type="component" value="Unassembled WGS sequence"/>
</dbReference>
<evidence type="ECO:0000256" key="2">
    <source>
        <dbReference type="SAM" id="Phobius"/>
    </source>
</evidence>
<evidence type="ECO:0000313" key="4">
    <source>
        <dbReference type="Proteomes" id="UP000663869"/>
    </source>
</evidence>
<feature type="region of interest" description="Disordered" evidence="1">
    <location>
        <begin position="279"/>
        <end position="298"/>
    </location>
</feature>
<feature type="transmembrane region" description="Helical" evidence="2">
    <location>
        <begin position="465"/>
        <end position="484"/>
    </location>
</feature>
<evidence type="ECO:0000313" key="3">
    <source>
        <dbReference type="EMBL" id="CAF3612593.1"/>
    </source>
</evidence>